<keyword evidence="3" id="KW-1185">Reference proteome</keyword>
<feature type="region of interest" description="Disordered" evidence="1">
    <location>
        <begin position="1118"/>
        <end position="1211"/>
    </location>
</feature>
<dbReference type="InterPro" id="IPR043220">
    <property type="entry name" value="POM121-like_prot_1"/>
</dbReference>
<feature type="region of interest" description="Disordered" evidence="1">
    <location>
        <begin position="1"/>
        <end position="26"/>
    </location>
</feature>
<feature type="region of interest" description="Disordered" evidence="1">
    <location>
        <begin position="1223"/>
        <end position="1260"/>
    </location>
</feature>
<dbReference type="AlphaFoldDB" id="A0A091CYH6"/>
<feature type="compositionally biased region" description="Polar residues" evidence="1">
    <location>
        <begin position="1142"/>
        <end position="1158"/>
    </location>
</feature>
<feature type="compositionally biased region" description="Polar residues" evidence="1">
    <location>
        <begin position="1118"/>
        <end position="1129"/>
    </location>
</feature>
<evidence type="ECO:0000256" key="1">
    <source>
        <dbReference type="SAM" id="MobiDB-lite"/>
    </source>
</evidence>
<dbReference type="Proteomes" id="UP000028990">
    <property type="component" value="Unassembled WGS sequence"/>
</dbReference>
<evidence type="ECO:0000313" key="2">
    <source>
        <dbReference type="EMBL" id="KFO23752.1"/>
    </source>
</evidence>
<dbReference type="Pfam" id="PF15229">
    <property type="entry name" value="POM121"/>
    <property type="match status" value="1"/>
</dbReference>
<accession>A0A091CYH6</accession>
<dbReference type="EMBL" id="KN123755">
    <property type="protein sequence ID" value="KFO23752.1"/>
    <property type="molecule type" value="Genomic_DNA"/>
</dbReference>
<protein>
    <submittedName>
        <fullName evidence="2">Putative POM121-like protein 1</fullName>
    </submittedName>
</protein>
<dbReference type="PANTHER" id="PTHR15566">
    <property type="entry name" value="POM121-LIKE"/>
    <property type="match status" value="1"/>
</dbReference>
<feature type="compositionally biased region" description="Low complexity" evidence="1">
    <location>
        <begin position="296"/>
        <end position="308"/>
    </location>
</feature>
<reference evidence="2 3" key="1">
    <citation type="submission" date="2013-11" db="EMBL/GenBank/DDBJ databases">
        <title>The Damaraland mole rat (Fukomys damarensis) genome and evolution of African mole rats.</title>
        <authorList>
            <person name="Gladyshev V.N."/>
            <person name="Fang X."/>
        </authorList>
    </citation>
    <scope>NUCLEOTIDE SEQUENCE [LARGE SCALE GENOMIC DNA]</scope>
    <source>
        <tissue evidence="2">Liver</tissue>
    </source>
</reference>
<organism evidence="2 3">
    <name type="scientific">Fukomys damarensis</name>
    <name type="common">Damaraland mole rat</name>
    <name type="synonym">Cryptomys damarensis</name>
    <dbReference type="NCBI Taxonomy" id="885580"/>
    <lineage>
        <taxon>Eukaryota</taxon>
        <taxon>Metazoa</taxon>
        <taxon>Chordata</taxon>
        <taxon>Craniata</taxon>
        <taxon>Vertebrata</taxon>
        <taxon>Euteleostomi</taxon>
        <taxon>Mammalia</taxon>
        <taxon>Eutheria</taxon>
        <taxon>Euarchontoglires</taxon>
        <taxon>Glires</taxon>
        <taxon>Rodentia</taxon>
        <taxon>Hystricomorpha</taxon>
        <taxon>Bathyergidae</taxon>
        <taxon>Fukomys</taxon>
    </lineage>
</organism>
<gene>
    <name evidence="2" type="ORF">H920_14956</name>
</gene>
<feature type="compositionally biased region" description="Polar residues" evidence="1">
    <location>
        <begin position="1224"/>
        <end position="1235"/>
    </location>
</feature>
<feature type="region of interest" description="Disordered" evidence="1">
    <location>
        <begin position="1055"/>
        <end position="1100"/>
    </location>
</feature>
<feature type="compositionally biased region" description="Polar residues" evidence="1">
    <location>
        <begin position="1181"/>
        <end position="1194"/>
    </location>
</feature>
<dbReference type="PANTHER" id="PTHR15566:SF9">
    <property type="entry name" value="LOC100125913 PROTEIN"/>
    <property type="match status" value="1"/>
</dbReference>
<feature type="region of interest" description="Disordered" evidence="1">
    <location>
        <begin position="227"/>
        <end position="252"/>
    </location>
</feature>
<evidence type="ECO:0000313" key="3">
    <source>
        <dbReference type="Proteomes" id="UP000028990"/>
    </source>
</evidence>
<sequence>MTIKASRQNRKGVVLQREDHRRSPGGLQRVRSAFRIVVGQRGPIPFVPRAGLLERNLHNRGSRDEEINPGSQTLGVSLSTLQNATTTSSGSPAGGLPQPHRNLPATTHIQLPSRSPKTLTENGFQSLRSIPRISKKTRYETVAEITPRQVKSLRSCLRTTPRGRSRQRKDPLLPRRRKHLILPPPLKLGYRVGAEHLDREKETAFCRLNLALRGEFLIPQDSNTTQSFCSPSLPASGTVPPPTVPTVLSKQAGKRKCIVEQDSLGPGALQAPAAATSSVRPGSGRKRSTSTAACPSSSEALPGSSSHSTATASDVSLAAVGKDGIRRKSSVPGPSAREALAHRKGKRKSSWEAPLYGEDPAPLGPRASERAAVGAGSAFPAIPKTSKVASLPAVCASSLASSQSHCPAAGSGVPFLSSLPNTAPAQGNSLSASTSVGLSTLPVTGLWLTPLDNTSQPQPLLPKPAASCSACSFPPAQVIVTPSSGSTDSARDASALPGLRLFPMAPHEKYPTESASSNGLTLWGDDRQQHGDAHSPSRLHRGDLKTVSLGMAPTSTPGQPVLGSTTQAALGGSLHINMTSGTGASNQLVSTLSQGLFSAVTSITSASDTPMEIHDGTEPVSTLTQGLLSAGTSIASASATTMGKNGSTQPVSTLTQGLVSAATAKVSDTTMGIHGNSQPVSTLTQGLLSAGTSIVSDTPMEIHDGTQPVSTHSQGLISAVTSITCASDTPMEIHDGTQPVSTLTQGLICARASITSDPTMGIHGNPQPVSSLTQSLFSAGTSIASASDITLGIHGNTQPVSSLTQGLSSAATAKASDTTMGIHGNTQPVSTLSQGLIPAVTSITCASATPMEIHDGTQPVSTLTQGLLSAGTSDPTMGTHDGTQLISSVTQGLMSAGTSNASATTMGTHNSTQPVPSVTQGLISAATSIAPASYTTMGTHDTTQQISALAQGLFSAATSIASASATTMGTHEGTEPVSSLTQSLLSPDISIASNSPTTMRTPDSTQLIYSVTQSLSSPGTSTASANTLKVHDLIQLVSSVIQCLSSPGISTASASALTSHMPSTTTRVQENRQLQSTPAKRSPDTGTLAVSAIPNDSKREELPPDFIRLFEALTISSPEKGTSSTTNYHGGSVGLSTGGLPSHSSPLATLGPSTTKNSMHGAHRAPRLSPVPTLPLKQKRSNSSGEPSDVTSKAASKCQPKPVSKFGIRAAHEAKVRRKLVFKATSSSAQASGLTTPAAATKSSSCSSEPAIDSKRPKQP</sequence>
<proteinExistence type="predicted"/>
<name>A0A091CYH6_FUKDA</name>
<feature type="region of interest" description="Disordered" evidence="1">
    <location>
        <begin position="268"/>
        <end position="367"/>
    </location>
</feature>
<feature type="compositionally biased region" description="Polar residues" evidence="1">
    <location>
        <begin position="1055"/>
        <end position="1079"/>
    </location>
</feature>